<dbReference type="InterPro" id="IPR036779">
    <property type="entry name" value="LysM_dom_sf"/>
</dbReference>
<reference evidence="3 4" key="1">
    <citation type="submission" date="2024-09" db="EMBL/GenBank/DDBJ databases">
        <authorList>
            <person name="Sun Q."/>
            <person name="Mori K."/>
        </authorList>
    </citation>
    <scope>NUCLEOTIDE SEQUENCE [LARGE SCALE GENOMIC DNA]</scope>
    <source>
        <strain evidence="3 4">NCAIM B.02610</strain>
    </source>
</reference>
<feature type="chain" id="PRO_5047223898" evidence="1">
    <location>
        <begin position="26"/>
        <end position="310"/>
    </location>
</feature>
<dbReference type="RefSeq" id="WP_335960149.1">
    <property type="nucleotide sequence ID" value="NZ_JAXBLX010000009.1"/>
</dbReference>
<sequence>MFNGKKNGIKMVALSVGLTAMLGFAQGAAASTYEVKSGDTLYRIALENKMTVDELKQINNLTSNLIFPGQNLQLKDGVIVSYSVKKGDTLYSISRTYKMTVDELKEMNNLTSNLIFPGQKLHVQDANAMHYEVKKGDTLYSISRMYKMTIDELKEMNNVQTNLIFPGKKLAVTKITAADNMDIKMTVQNGYQFVEEEPRKYQLFANRDPGFFVRVEVADSRANLTDLKKTAEQYLKVTGPINEVTRLQHLHPFYKGTDLYLASANSDVRQSVVIKKINGHYVVFTLHLLDKEEAEDITPSLLNQLQTIRF</sequence>
<protein>
    <submittedName>
        <fullName evidence="3">LysM peptidoglycan-binding domain-containing protein</fullName>
    </submittedName>
</protein>
<proteinExistence type="predicted"/>
<keyword evidence="4" id="KW-1185">Reference proteome</keyword>
<keyword evidence="1" id="KW-0732">Signal</keyword>
<feature type="signal peptide" evidence="1">
    <location>
        <begin position="1"/>
        <end position="25"/>
    </location>
</feature>
<dbReference type="PANTHER" id="PTHR33734">
    <property type="entry name" value="LYSM DOMAIN-CONTAINING GPI-ANCHORED PROTEIN 2"/>
    <property type="match status" value="1"/>
</dbReference>
<feature type="domain" description="LysM" evidence="2">
    <location>
        <begin position="129"/>
        <end position="172"/>
    </location>
</feature>
<comment type="caution">
    <text evidence="3">The sequence shown here is derived from an EMBL/GenBank/DDBJ whole genome shotgun (WGS) entry which is preliminary data.</text>
</comment>
<evidence type="ECO:0000256" key="1">
    <source>
        <dbReference type="SAM" id="SignalP"/>
    </source>
</evidence>
<dbReference type="CDD" id="cd00118">
    <property type="entry name" value="LysM"/>
    <property type="match status" value="3"/>
</dbReference>
<dbReference type="SMART" id="SM00257">
    <property type="entry name" value="LysM"/>
    <property type="match status" value="3"/>
</dbReference>
<organism evidence="3 4">
    <name type="scientific">Halalkalibacter kiskunsagensis</name>
    <dbReference type="NCBI Taxonomy" id="1548599"/>
    <lineage>
        <taxon>Bacteria</taxon>
        <taxon>Bacillati</taxon>
        <taxon>Bacillota</taxon>
        <taxon>Bacilli</taxon>
        <taxon>Bacillales</taxon>
        <taxon>Bacillaceae</taxon>
        <taxon>Halalkalibacter</taxon>
    </lineage>
</organism>
<dbReference type="PANTHER" id="PTHR33734:SF22">
    <property type="entry name" value="MEMBRANE-BOUND LYTIC MUREIN TRANSGLYCOSYLASE D"/>
    <property type="match status" value="1"/>
</dbReference>
<dbReference type="Pfam" id="PF01476">
    <property type="entry name" value="LysM"/>
    <property type="match status" value="3"/>
</dbReference>
<dbReference type="SUPFAM" id="SSF54106">
    <property type="entry name" value="LysM domain"/>
    <property type="match status" value="3"/>
</dbReference>
<dbReference type="Proteomes" id="UP001589838">
    <property type="component" value="Unassembled WGS sequence"/>
</dbReference>
<name>A0ABV6KBZ5_9BACI</name>
<dbReference type="PROSITE" id="PS51782">
    <property type="entry name" value="LYSM"/>
    <property type="match status" value="3"/>
</dbReference>
<feature type="domain" description="LysM" evidence="2">
    <location>
        <begin position="80"/>
        <end position="123"/>
    </location>
</feature>
<evidence type="ECO:0000313" key="4">
    <source>
        <dbReference type="Proteomes" id="UP001589838"/>
    </source>
</evidence>
<dbReference type="InterPro" id="IPR018392">
    <property type="entry name" value="LysM"/>
</dbReference>
<feature type="domain" description="LysM" evidence="2">
    <location>
        <begin position="31"/>
        <end position="74"/>
    </location>
</feature>
<dbReference type="EMBL" id="JBHLUX010000020">
    <property type="protein sequence ID" value="MFC0470477.1"/>
    <property type="molecule type" value="Genomic_DNA"/>
</dbReference>
<accession>A0ABV6KBZ5</accession>
<gene>
    <name evidence="3" type="ORF">ACFFHM_08070</name>
</gene>
<evidence type="ECO:0000313" key="3">
    <source>
        <dbReference type="EMBL" id="MFC0470477.1"/>
    </source>
</evidence>
<evidence type="ECO:0000259" key="2">
    <source>
        <dbReference type="PROSITE" id="PS51782"/>
    </source>
</evidence>
<dbReference type="Gene3D" id="3.10.350.10">
    <property type="entry name" value="LysM domain"/>
    <property type="match status" value="3"/>
</dbReference>